<gene>
    <name evidence="6" type="ORF">BDV96DRAFT_647527</name>
</gene>
<evidence type="ECO:0000256" key="5">
    <source>
        <dbReference type="SAM" id="Phobius"/>
    </source>
</evidence>
<reference evidence="6" key="1">
    <citation type="journal article" date="2020" name="Stud. Mycol.">
        <title>101 Dothideomycetes genomes: a test case for predicting lifestyles and emergence of pathogens.</title>
        <authorList>
            <person name="Haridas S."/>
            <person name="Albert R."/>
            <person name="Binder M."/>
            <person name="Bloem J."/>
            <person name="Labutti K."/>
            <person name="Salamov A."/>
            <person name="Andreopoulos B."/>
            <person name="Baker S."/>
            <person name="Barry K."/>
            <person name="Bills G."/>
            <person name="Bluhm B."/>
            <person name="Cannon C."/>
            <person name="Castanera R."/>
            <person name="Culley D."/>
            <person name="Daum C."/>
            <person name="Ezra D."/>
            <person name="Gonzalez J."/>
            <person name="Henrissat B."/>
            <person name="Kuo A."/>
            <person name="Liang C."/>
            <person name="Lipzen A."/>
            <person name="Lutzoni F."/>
            <person name="Magnuson J."/>
            <person name="Mondo S."/>
            <person name="Nolan M."/>
            <person name="Ohm R."/>
            <person name="Pangilinan J."/>
            <person name="Park H.-J."/>
            <person name="Ramirez L."/>
            <person name="Alfaro M."/>
            <person name="Sun H."/>
            <person name="Tritt A."/>
            <person name="Yoshinaga Y."/>
            <person name="Zwiers L.-H."/>
            <person name="Turgeon B."/>
            <person name="Goodwin S."/>
            <person name="Spatafora J."/>
            <person name="Crous P."/>
            <person name="Grigoriev I."/>
        </authorList>
    </citation>
    <scope>NUCLEOTIDE SEQUENCE</scope>
    <source>
        <strain evidence="6">CBS 627.86</strain>
    </source>
</reference>
<accession>A0A6A5Z3J0</accession>
<sequence>MADEQATSAAEQYVNSLRALCERSKTCYLHCGEHYKALARFLEKQSPLNTQIGYRIVFHHVIIHTHYVNGDTPRFDRFDGTQDPDTSMSHVPATEANMAQFVFLRGFVGAKWLATLGTHYRIDPEFLRRHLDFLQPTSFNDLPPLPTTWRTAGRLRLTTVCVRETPLTSSEVQARRLDELQRTKRFQQQLGSTGTYGATIIRTYSVLSELHVALGQDISFHVKKKKSGGWTVIVWSDCGRPLHQLQGAPWCTKGPTNLDCRPIIQHVNKLALNTVEAIIATADPIDDRHSFGFQNASHLPNVYGSSLDARIMKLDALYGLSELFALSAASENQFVNTMQQLISETAQLSFDQEQRAQESLRYFKTVLDARILRIREMLAFLQLRGGPNWPQATDPADQAVVEAQMMDLCGNLEHLLERASGLTASCLEGITTIVNISALNESKTARQQAQNLNRLSILAFFFLPLSFTTSAFGMNVRELGVEDGAHLRTMIGVTIIFLVVSIGLCFWHTLSLCVIRTKRTFTN</sequence>
<dbReference type="Gene3D" id="1.20.58.340">
    <property type="entry name" value="Magnesium transport protein CorA, transmembrane region"/>
    <property type="match status" value="1"/>
</dbReference>
<name>A0A6A5Z3J0_9PLEO</name>
<evidence type="ECO:0000256" key="1">
    <source>
        <dbReference type="ARBA" id="ARBA00004141"/>
    </source>
</evidence>
<dbReference type="AlphaFoldDB" id="A0A6A5Z3J0"/>
<dbReference type="InterPro" id="IPR002523">
    <property type="entry name" value="MgTranspt_CorA/ZnTranspt_ZntB"/>
</dbReference>
<keyword evidence="3 5" id="KW-1133">Transmembrane helix</keyword>
<dbReference type="Proteomes" id="UP000799770">
    <property type="component" value="Unassembled WGS sequence"/>
</dbReference>
<dbReference type="SUPFAM" id="SSF144083">
    <property type="entry name" value="Magnesium transport protein CorA, transmembrane region"/>
    <property type="match status" value="1"/>
</dbReference>
<evidence type="ECO:0000256" key="4">
    <source>
        <dbReference type="ARBA" id="ARBA00023136"/>
    </source>
</evidence>
<dbReference type="GO" id="GO:0016020">
    <property type="term" value="C:membrane"/>
    <property type="evidence" value="ECO:0007669"/>
    <property type="project" value="UniProtKB-SubCell"/>
</dbReference>
<keyword evidence="2 5" id="KW-0812">Transmembrane</keyword>
<keyword evidence="7" id="KW-1185">Reference proteome</keyword>
<proteinExistence type="predicted"/>
<protein>
    <submittedName>
        <fullName evidence="6">Uncharacterized protein</fullName>
    </submittedName>
</protein>
<feature type="transmembrane region" description="Helical" evidence="5">
    <location>
        <begin position="494"/>
        <end position="515"/>
    </location>
</feature>
<evidence type="ECO:0000313" key="7">
    <source>
        <dbReference type="Proteomes" id="UP000799770"/>
    </source>
</evidence>
<dbReference type="InterPro" id="IPR045863">
    <property type="entry name" value="CorA_TM1_TM2"/>
</dbReference>
<evidence type="ECO:0000313" key="6">
    <source>
        <dbReference type="EMBL" id="KAF2114039.1"/>
    </source>
</evidence>
<dbReference type="EMBL" id="ML977326">
    <property type="protein sequence ID" value="KAF2114039.1"/>
    <property type="molecule type" value="Genomic_DNA"/>
</dbReference>
<organism evidence="6 7">
    <name type="scientific">Lophiotrema nucula</name>
    <dbReference type="NCBI Taxonomy" id="690887"/>
    <lineage>
        <taxon>Eukaryota</taxon>
        <taxon>Fungi</taxon>
        <taxon>Dikarya</taxon>
        <taxon>Ascomycota</taxon>
        <taxon>Pezizomycotina</taxon>
        <taxon>Dothideomycetes</taxon>
        <taxon>Pleosporomycetidae</taxon>
        <taxon>Pleosporales</taxon>
        <taxon>Lophiotremataceae</taxon>
        <taxon>Lophiotrema</taxon>
    </lineage>
</organism>
<dbReference type="GO" id="GO:0046873">
    <property type="term" value="F:metal ion transmembrane transporter activity"/>
    <property type="evidence" value="ECO:0007669"/>
    <property type="project" value="InterPro"/>
</dbReference>
<keyword evidence="4 5" id="KW-0472">Membrane</keyword>
<dbReference type="Pfam" id="PF01544">
    <property type="entry name" value="CorA"/>
    <property type="match status" value="1"/>
</dbReference>
<comment type="subcellular location">
    <subcellularLocation>
        <location evidence="1">Membrane</location>
        <topology evidence="1">Multi-pass membrane protein</topology>
    </subcellularLocation>
</comment>
<evidence type="ECO:0000256" key="2">
    <source>
        <dbReference type="ARBA" id="ARBA00022692"/>
    </source>
</evidence>
<feature type="transmembrane region" description="Helical" evidence="5">
    <location>
        <begin position="455"/>
        <end position="474"/>
    </location>
</feature>
<evidence type="ECO:0000256" key="3">
    <source>
        <dbReference type="ARBA" id="ARBA00022989"/>
    </source>
</evidence>
<dbReference type="OrthoDB" id="3231000at2759"/>